<name>A0A9W9RVU0_PENBR</name>
<evidence type="ECO:0000256" key="3">
    <source>
        <dbReference type="SAM" id="Phobius"/>
    </source>
</evidence>
<evidence type="ECO:0000256" key="2">
    <source>
        <dbReference type="ARBA" id="ARBA00022679"/>
    </source>
</evidence>
<feature type="non-terminal residue" evidence="4">
    <location>
        <position position="1"/>
    </location>
</feature>
<dbReference type="FunFam" id="3.30.1540.10:FF:000005">
    <property type="entry name" value="succinate--hydroxymethylglutarate CoA-transferase isoform X4"/>
    <property type="match status" value="1"/>
</dbReference>
<sequence length="522" mass="57010">QENTKISLPIVSTRPVNIVVVVDLRRNCRMTNLGIASPERCRCRRFGGDSHFPRFNGPSYLSGLGFRLIFLCFVYIKMALALRFQALARRSSIASGSNVLRRMPLRSYSSSASVDGTLPLEGIRVLDMTRVLAGPYCTQILGDLGADVIKVEHPVRGDDTRAWGPPYAKYEDATKKGPGESAYYLAVNRNKKSLGLSFQHKSGVEILHKLAKECDVLVENYLPGGLKKYGMDYETLKKINPKLIYASITGYGQTGPYSNRAGYDVMVEAEMGLMHITGARDGAPVKVGVAVTDLTTGLYTSNAIMAALIARGRTGKGQHIDACLSDCQVATLSNLASSALISGQKDSGRWGTAHPSIVPYRSYKTQDGDILFGGGNDRLFGVLCDRLGFSEWKTDARFVTNSDRVQHRAEIDGMIESTTVQKTTQQWLDIFEGSGMPYAAVNDIQGTLNHKHVLARDMVTEVEHPACGPIKLVNTPIKYSEAKPGVRTPPPTLGQHTDEILGSVLDYSEADIARLKDEGVLS</sequence>
<protein>
    <submittedName>
        <fullName evidence="4">Uncharacterized protein</fullName>
    </submittedName>
</protein>
<evidence type="ECO:0000256" key="1">
    <source>
        <dbReference type="ARBA" id="ARBA00008383"/>
    </source>
</evidence>
<dbReference type="EMBL" id="JAPZBR010000001">
    <property type="protein sequence ID" value="KAJ5367323.1"/>
    <property type="molecule type" value="Genomic_DNA"/>
</dbReference>
<dbReference type="GO" id="GO:0005739">
    <property type="term" value="C:mitochondrion"/>
    <property type="evidence" value="ECO:0007669"/>
    <property type="project" value="TreeGrafter"/>
</dbReference>
<keyword evidence="5" id="KW-1185">Reference proteome</keyword>
<organism evidence="4 5">
    <name type="scientific">Penicillium brevicompactum</name>
    <dbReference type="NCBI Taxonomy" id="5074"/>
    <lineage>
        <taxon>Eukaryota</taxon>
        <taxon>Fungi</taxon>
        <taxon>Dikarya</taxon>
        <taxon>Ascomycota</taxon>
        <taxon>Pezizomycotina</taxon>
        <taxon>Eurotiomycetes</taxon>
        <taxon>Eurotiomycetidae</taxon>
        <taxon>Eurotiales</taxon>
        <taxon>Aspergillaceae</taxon>
        <taxon>Penicillium</taxon>
    </lineage>
</organism>
<dbReference type="Pfam" id="PF02515">
    <property type="entry name" value="CoA_transf_3"/>
    <property type="match status" value="1"/>
</dbReference>
<dbReference type="SUPFAM" id="SSF89796">
    <property type="entry name" value="CoA-transferase family III (CaiB/BaiF)"/>
    <property type="match status" value="1"/>
</dbReference>
<dbReference type="InterPro" id="IPR023606">
    <property type="entry name" value="CoA-Trfase_III_dom_1_sf"/>
</dbReference>
<evidence type="ECO:0000313" key="5">
    <source>
        <dbReference type="Proteomes" id="UP001148299"/>
    </source>
</evidence>
<reference evidence="4" key="2">
    <citation type="journal article" date="2023" name="IMA Fungus">
        <title>Comparative genomic study of the Penicillium genus elucidates a diverse pangenome and 15 lateral gene transfer events.</title>
        <authorList>
            <person name="Petersen C."/>
            <person name="Sorensen T."/>
            <person name="Nielsen M.R."/>
            <person name="Sondergaard T.E."/>
            <person name="Sorensen J.L."/>
            <person name="Fitzpatrick D.A."/>
            <person name="Frisvad J.C."/>
            <person name="Nielsen K.L."/>
        </authorList>
    </citation>
    <scope>NUCLEOTIDE SEQUENCE</scope>
    <source>
        <strain evidence="4">IBT 35675</strain>
    </source>
</reference>
<dbReference type="GO" id="GO:0047369">
    <property type="term" value="F:succinate-hydroxymethylglutarate CoA-transferase activity"/>
    <property type="evidence" value="ECO:0007669"/>
    <property type="project" value="TreeGrafter"/>
</dbReference>
<feature type="transmembrane region" description="Helical" evidence="3">
    <location>
        <begin position="60"/>
        <end position="82"/>
    </location>
</feature>
<comment type="similarity">
    <text evidence="1">Belongs to the CoA-transferase III family.</text>
</comment>
<gene>
    <name evidence="4" type="ORF">N7541_001264</name>
</gene>
<dbReference type="PANTHER" id="PTHR48207">
    <property type="entry name" value="SUCCINATE--HYDROXYMETHYLGLUTARATE COA-TRANSFERASE"/>
    <property type="match status" value="1"/>
</dbReference>
<keyword evidence="2" id="KW-0808">Transferase</keyword>
<dbReference type="InterPro" id="IPR044855">
    <property type="entry name" value="CoA-Trfase_III_dom3_sf"/>
</dbReference>
<reference evidence="4" key="1">
    <citation type="submission" date="2022-12" db="EMBL/GenBank/DDBJ databases">
        <authorList>
            <person name="Petersen C."/>
        </authorList>
    </citation>
    <scope>NUCLEOTIDE SEQUENCE</scope>
    <source>
        <strain evidence="4">IBT 35675</strain>
    </source>
</reference>
<dbReference type="Gene3D" id="3.30.1540.10">
    <property type="entry name" value="formyl-coa transferase, domain 3"/>
    <property type="match status" value="1"/>
</dbReference>
<dbReference type="Proteomes" id="UP001148299">
    <property type="component" value="Unassembled WGS sequence"/>
</dbReference>
<proteinExistence type="inferred from homology"/>
<dbReference type="InterPro" id="IPR003673">
    <property type="entry name" value="CoA-Trfase_fam_III"/>
</dbReference>
<dbReference type="InterPro" id="IPR050483">
    <property type="entry name" value="CoA-transferase_III_domain"/>
</dbReference>
<dbReference type="Gene3D" id="3.40.50.10540">
    <property type="entry name" value="Crotonobetainyl-coa:carnitine coa-transferase, domain 1"/>
    <property type="match status" value="1"/>
</dbReference>
<dbReference type="AlphaFoldDB" id="A0A9W9RVU0"/>
<keyword evidence="3" id="KW-0812">Transmembrane</keyword>
<evidence type="ECO:0000313" key="4">
    <source>
        <dbReference type="EMBL" id="KAJ5367323.1"/>
    </source>
</evidence>
<keyword evidence="3" id="KW-0472">Membrane</keyword>
<dbReference type="PANTHER" id="PTHR48207:SF3">
    <property type="entry name" value="SUCCINATE--HYDROXYMETHYLGLUTARATE COA-TRANSFERASE"/>
    <property type="match status" value="1"/>
</dbReference>
<accession>A0A9W9RVU0</accession>
<keyword evidence="3" id="KW-1133">Transmembrane helix</keyword>
<comment type="caution">
    <text evidence="4">The sequence shown here is derived from an EMBL/GenBank/DDBJ whole genome shotgun (WGS) entry which is preliminary data.</text>
</comment>